<keyword evidence="5" id="KW-1185">Reference proteome</keyword>
<protein>
    <submittedName>
        <fullName evidence="4">Enoyl-CoA hydratase</fullName>
    </submittedName>
</protein>
<dbReference type="EMBL" id="BJHV01000001">
    <property type="protein sequence ID" value="GDY39395.1"/>
    <property type="molecule type" value="Genomic_DNA"/>
</dbReference>
<dbReference type="GO" id="GO:0006635">
    <property type="term" value="P:fatty acid beta-oxidation"/>
    <property type="evidence" value="ECO:0007669"/>
    <property type="project" value="TreeGrafter"/>
</dbReference>
<dbReference type="GO" id="GO:0003824">
    <property type="term" value="F:catalytic activity"/>
    <property type="evidence" value="ECO:0007669"/>
    <property type="project" value="InterPro"/>
</dbReference>
<proteinExistence type="inferred from homology"/>
<organism evidence="4 5">
    <name type="scientific">Streptomyces antimycoticus</name>
    <dbReference type="NCBI Taxonomy" id="68175"/>
    <lineage>
        <taxon>Bacteria</taxon>
        <taxon>Bacillati</taxon>
        <taxon>Actinomycetota</taxon>
        <taxon>Actinomycetes</taxon>
        <taxon>Kitasatosporales</taxon>
        <taxon>Streptomycetaceae</taxon>
        <taxon>Streptomyces</taxon>
        <taxon>Streptomyces violaceusniger group</taxon>
    </lineage>
</organism>
<feature type="compositionally biased region" description="Basic and acidic residues" evidence="3">
    <location>
        <begin position="1"/>
        <end position="13"/>
    </location>
</feature>
<sequence>MWRGNDRQTARQEKHQRHDHHRHNARRIPKRRHRGDRAHRRTPRHRVLTLRRERKLNALSTHLESVLLDALHSQVRTSRAVVVTGVPRAFSAGADTGELRELTPERIAEYYRSSGAVYETFAALSQPTVAALSGYCIGGGLELALAADIRVADPDTVFGLPEVGIGILPSSGGVTRLVREVGPARTRDLVLRGRRFGAPEAYTWGLIGEIAEGGTVREKAVEIATELAAQPRLAVSVAKQVITAAADAPREAALLLEQLAYAALNRSG</sequence>
<reference evidence="4 5" key="1">
    <citation type="journal article" date="2020" name="Int. J. Syst. Evol. Microbiol.">
        <title>Reclassification of Streptomyces castelarensis and Streptomyces sporoclivatus as later heterotypic synonyms of Streptomyces antimycoticus.</title>
        <authorList>
            <person name="Komaki H."/>
            <person name="Tamura T."/>
        </authorList>
    </citation>
    <scope>NUCLEOTIDE SEQUENCE [LARGE SCALE GENOMIC DNA]</scope>
    <source>
        <strain evidence="4 5">NBRC 12839</strain>
    </source>
</reference>
<dbReference type="Gene3D" id="3.90.226.10">
    <property type="entry name" value="2-enoyl-CoA Hydratase, Chain A, domain 1"/>
    <property type="match status" value="1"/>
</dbReference>
<evidence type="ECO:0000256" key="2">
    <source>
        <dbReference type="RuleBase" id="RU003707"/>
    </source>
</evidence>
<dbReference type="Proteomes" id="UP000299290">
    <property type="component" value="Unassembled WGS sequence"/>
</dbReference>
<evidence type="ECO:0000313" key="4">
    <source>
        <dbReference type="EMBL" id="GDY39395.1"/>
    </source>
</evidence>
<dbReference type="InterPro" id="IPR018376">
    <property type="entry name" value="Enoyl-CoA_hyd/isom_CS"/>
</dbReference>
<dbReference type="InterPro" id="IPR029045">
    <property type="entry name" value="ClpP/crotonase-like_dom_sf"/>
</dbReference>
<feature type="region of interest" description="Disordered" evidence="3">
    <location>
        <begin position="1"/>
        <end position="44"/>
    </location>
</feature>
<dbReference type="RefSeq" id="WP_228052389.1">
    <property type="nucleotide sequence ID" value="NZ_BJHV01000001.1"/>
</dbReference>
<dbReference type="InterPro" id="IPR001753">
    <property type="entry name" value="Enoyl-CoA_hydra/iso"/>
</dbReference>
<evidence type="ECO:0000256" key="3">
    <source>
        <dbReference type="SAM" id="MobiDB-lite"/>
    </source>
</evidence>
<dbReference type="CDD" id="cd06558">
    <property type="entry name" value="crotonase-like"/>
    <property type="match status" value="1"/>
</dbReference>
<dbReference type="PANTHER" id="PTHR11941:SF54">
    <property type="entry name" value="ENOYL-COA HYDRATASE, MITOCHONDRIAL"/>
    <property type="match status" value="1"/>
</dbReference>
<dbReference type="Pfam" id="PF00378">
    <property type="entry name" value="ECH_1"/>
    <property type="match status" value="1"/>
</dbReference>
<dbReference type="AlphaFoldDB" id="A0A4D4JRT3"/>
<dbReference type="PANTHER" id="PTHR11941">
    <property type="entry name" value="ENOYL-COA HYDRATASE-RELATED"/>
    <property type="match status" value="1"/>
</dbReference>
<dbReference type="SUPFAM" id="SSF52096">
    <property type="entry name" value="ClpP/crotonase"/>
    <property type="match status" value="1"/>
</dbReference>
<evidence type="ECO:0000256" key="1">
    <source>
        <dbReference type="ARBA" id="ARBA00005254"/>
    </source>
</evidence>
<accession>A0A4D4JRT3</accession>
<name>A0A4D4JRT3_9ACTN</name>
<evidence type="ECO:0000313" key="5">
    <source>
        <dbReference type="Proteomes" id="UP000299290"/>
    </source>
</evidence>
<comment type="similarity">
    <text evidence="1 2">Belongs to the enoyl-CoA hydratase/isomerase family.</text>
</comment>
<feature type="compositionally biased region" description="Basic residues" evidence="3">
    <location>
        <begin position="14"/>
        <end position="44"/>
    </location>
</feature>
<comment type="caution">
    <text evidence="4">The sequence shown here is derived from an EMBL/GenBank/DDBJ whole genome shotgun (WGS) entry which is preliminary data.</text>
</comment>
<dbReference type="PROSITE" id="PS00166">
    <property type="entry name" value="ENOYL_COA_HYDRATASE"/>
    <property type="match status" value="1"/>
</dbReference>
<gene>
    <name evidence="4" type="ORF">SANT12839_002770</name>
</gene>